<evidence type="ECO:0000313" key="3">
    <source>
        <dbReference type="Proteomes" id="UP000199017"/>
    </source>
</evidence>
<dbReference type="SUPFAM" id="SSF89796">
    <property type="entry name" value="CoA-transferase family III (CaiB/BaiF)"/>
    <property type="match status" value="1"/>
</dbReference>
<dbReference type="InterPro" id="IPR044855">
    <property type="entry name" value="CoA-Trfase_III_dom3_sf"/>
</dbReference>
<keyword evidence="3" id="KW-1185">Reference proteome</keyword>
<reference evidence="2 3" key="1">
    <citation type="submission" date="2016-10" db="EMBL/GenBank/DDBJ databases">
        <authorList>
            <person name="de Groot N.N."/>
        </authorList>
    </citation>
    <scope>NUCLEOTIDE SEQUENCE [LARGE SCALE GENOMIC DNA]</scope>
    <source>
        <strain evidence="3">P4B,CCM 7963,CECT 7998,DSM 25260,IBRC-M 10614,KCTC 13821</strain>
    </source>
</reference>
<proteinExistence type="predicted"/>
<dbReference type="STRING" id="930129.SAMN05216352_105104"/>
<sequence length="267" mass="29377">MTRISGYGQTGPYRDKAGFGSVGESIGGLRYLTGEPDQPPVRVGVPLGDSLAALYAVSGTLMALRSRDRDPMRKGQYVDVALHESVFSLLEGMLPEYDLKGLVRERTGSILPGIAPSNTYECADGKYLVIAGNGDSIFKRLMRAIERPDLADDPQYATNQGRAEKVEYLDQVIGEWTKKYPLKEAQKILDEARIPVGPIYSIQDIAHDEHYQARDMLVKAQLPDGAEVMVPGVVPKLSETPGSIEWVGPELGQHNEEILKKKNYSES</sequence>
<dbReference type="EMBL" id="FNDU01000005">
    <property type="protein sequence ID" value="SDI15741.1"/>
    <property type="molecule type" value="Genomic_DNA"/>
</dbReference>
<dbReference type="Pfam" id="PF02515">
    <property type="entry name" value="CoA_transf_3"/>
    <property type="match status" value="1"/>
</dbReference>
<dbReference type="AlphaFoldDB" id="A0A1G8IAF8"/>
<gene>
    <name evidence="2" type="ORF">SAMN05216352_105104</name>
</gene>
<organism evidence="2 3">
    <name type="scientific">Alteribacillus bidgolensis</name>
    <dbReference type="NCBI Taxonomy" id="930129"/>
    <lineage>
        <taxon>Bacteria</taxon>
        <taxon>Bacillati</taxon>
        <taxon>Bacillota</taxon>
        <taxon>Bacilli</taxon>
        <taxon>Bacillales</taxon>
        <taxon>Bacillaceae</taxon>
        <taxon>Alteribacillus</taxon>
    </lineage>
</organism>
<dbReference type="InterPro" id="IPR023606">
    <property type="entry name" value="CoA-Trfase_III_dom_1_sf"/>
</dbReference>
<protein>
    <submittedName>
        <fullName evidence="2">CoA-transferase family III</fullName>
    </submittedName>
</protein>
<dbReference type="PANTHER" id="PTHR48207">
    <property type="entry name" value="SUCCINATE--HYDROXYMETHYLGLUTARATE COA-TRANSFERASE"/>
    <property type="match status" value="1"/>
</dbReference>
<evidence type="ECO:0000313" key="2">
    <source>
        <dbReference type="EMBL" id="SDI15741.1"/>
    </source>
</evidence>
<dbReference type="GO" id="GO:0008410">
    <property type="term" value="F:CoA-transferase activity"/>
    <property type="evidence" value="ECO:0007669"/>
    <property type="project" value="TreeGrafter"/>
</dbReference>
<dbReference type="Proteomes" id="UP000199017">
    <property type="component" value="Unassembled WGS sequence"/>
</dbReference>
<dbReference type="Gene3D" id="3.30.1540.10">
    <property type="entry name" value="formyl-coa transferase, domain 3"/>
    <property type="match status" value="1"/>
</dbReference>
<dbReference type="InterPro" id="IPR050483">
    <property type="entry name" value="CoA-transferase_III_domain"/>
</dbReference>
<accession>A0A1G8IAF8</accession>
<dbReference type="Gene3D" id="3.40.50.10540">
    <property type="entry name" value="Crotonobetainyl-coa:carnitine coa-transferase, domain 1"/>
    <property type="match status" value="1"/>
</dbReference>
<evidence type="ECO:0000256" key="1">
    <source>
        <dbReference type="ARBA" id="ARBA00022679"/>
    </source>
</evidence>
<dbReference type="InterPro" id="IPR003673">
    <property type="entry name" value="CoA-Trfase_fam_III"/>
</dbReference>
<name>A0A1G8IAF8_9BACI</name>
<keyword evidence="1 2" id="KW-0808">Transferase</keyword>
<dbReference type="PANTHER" id="PTHR48207:SF3">
    <property type="entry name" value="SUCCINATE--HYDROXYMETHYLGLUTARATE COA-TRANSFERASE"/>
    <property type="match status" value="1"/>
</dbReference>